<dbReference type="Pfam" id="PF07885">
    <property type="entry name" value="Ion_trans_2"/>
    <property type="match status" value="1"/>
</dbReference>
<protein>
    <submittedName>
        <fullName evidence="11">Uncharacterized protein LOC116303543</fullName>
    </submittedName>
</protein>
<evidence type="ECO:0000313" key="11">
    <source>
        <dbReference type="RefSeq" id="XP_031568964.1"/>
    </source>
</evidence>
<keyword evidence="6 8" id="KW-0472">Membrane</keyword>
<evidence type="ECO:0000256" key="4">
    <source>
        <dbReference type="ARBA" id="ARBA00022989"/>
    </source>
</evidence>
<keyword evidence="7" id="KW-0407">Ion channel</keyword>
<evidence type="ECO:0000256" key="3">
    <source>
        <dbReference type="ARBA" id="ARBA00022692"/>
    </source>
</evidence>
<evidence type="ECO:0000256" key="8">
    <source>
        <dbReference type="SAM" id="Phobius"/>
    </source>
</evidence>
<dbReference type="GeneID" id="116303543"/>
<feature type="domain" description="Potassium channel" evidence="9">
    <location>
        <begin position="201"/>
        <end position="282"/>
    </location>
</feature>
<organism evidence="10 11">
    <name type="scientific">Actinia tenebrosa</name>
    <name type="common">Australian red waratah sea anemone</name>
    <dbReference type="NCBI Taxonomy" id="6105"/>
    <lineage>
        <taxon>Eukaryota</taxon>
        <taxon>Metazoa</taxon>
        <taxon>Cnidaria</taxon>
        <taxon>Anthozoa</taxon>
        <taxon>Hexacorallia</taxon>
        <taxon>Actiniaria</taxon>
        <taxon>Actiniidae</taxon>
        <taxon>Actinia</taxon>
    </lineage>
</organism>
<dbReference type="InterPro" id="IPR013099">
    <property type="entry name" value="K_chnl_dom"/>
</dbReference>
<keyword evidence="4 8" id="KW-1133">Transmembrane helix</keyword>
<keyword evidence="5" id="KW-0406">Ion transport</keyword>
<keyword evidence="10" id="KW-1185">Reference proteome</keyword>
<feature type="transmembrane region" description="Helical" evidence="8">
    <location>
        <begin position="258"/>
        <end position="278"/>
    </location>
</feature>
<dbReference type="GO" id="GO:0008076">
    <property type="term" value="C:voltage-gated potassium channel complex"/>
    <property type="evidence" value="ECO:0007669"/>
    <property type="project" value="InterPro"/>
</dbReference>
<evidence type="ECO:0000313" key="10">
    <source>
        <dbReference type="Proteomes" id="UP000515163"/>
    </source>
</evidence>
<comment type="subcellular location">
    <subcellularLocation>
        <location evidence="1">Membrane</location>
        <topology evidence="1">Multi-pass membrane protein</topology>
    </subcellularLocation>
</comment>
<evidence type="ECO:0000256" key="2">
    <source>
        <dbReference type="ARBA" id="ARBA00022448"/>
    </source>
</evidence>
<dbReference type="AlphaFoldDB" id="A0A6P8IPZ7"/>
<dbReference type="InterPro" id="IPR028325">
    <property type="entry name" value="VG_K_chnl"/>
</dbReference>
<dbReference type="GO" id="GO:0005251">
    <property type="term" value="F:delayed rectifier potassium channel activity"/>
    <property type="evidence" value="ECO:0007669"/>
    <property type="project" value="TreeGrafter"/>
</dbReference>
<dbReference type="GO" id="GO:0015276">
    <property type="term" value="F:ligand-gated monoatomic ion channel activity"/>
    <property type="evidence" value="ECO:0007669"/>
    <property type="project" value="InterPro"/>
</dbReference>
<dbReference type="KEGG" id="aten:116303543"/>
<dbReference type="Proteomes" id="UP000515163">
    <property type="component" value="Unplaced"/>
</dbReference>
<dbReference type="RefSeq" id="XP_031568964.1">
    <property type="nucleotide sequence ID" value="XM_031713104.1"/>
</dbReference>
<dbReference type="GO" id="GO:0001508">
    <property type="term" value="P:action potential"/>
    <property type="evidence" value="ECO:0007669"/>
    <property type="project" value="TreeGrafter"/>
</dbReference>
<evidence type="ECO:0000256" key="1">
    <source>
        <dbReference type="ARBA" id="ARBA00004141"/>
    </source>
</evidence>
<dbReference type="OrthoDB" id="5953876at2759"/>
<keyword evidence="2" id="KW-0813">Transport</keyword>
<feature type="transmembrane region" description="Helical" evidence="8">
    <location>
        <begin position="434"/>
        <end position="456"/>
    </location>
</feature>
<keyword evidence="3 8" id="KW-0812">Transmembrane</keyword>
<dbReference type="PANTHER" id="PTHR11537:SF252">
    <property type="entry name" value="POTASSIUM VOLTAGE-GATED CHANNEL PROTEIN SHAW"/>
    <property type="match status" value="1"/>
</dbReference>
<evidence type="ECO:0000256" key="6">
    <source>
        <dbReference type="ARBA" id="ARBA00023136"/>
    </source>
</evidence>
<sequence>MAFSTSLQVFVLVYGCIFAFAVLKVEAPFVFNFLNLNLREKNHSVIDKELNSQVPDVSFSDSTDPTPECPKDIRLAWQRMPPFIDKKSSRNSSEVKGVFTDILNHAFRICCHPCEANVKYSDEQNTTSSLHAQLFSKKAEAILPVHSDDQELYGGGLPYVQVLTSPGLMLIMNQEDFQKDGRLKVWNALAGTWTVLVPSILLVIIAGICIWALEFHANQGEFPKEFLSGASNGIWWSFVSMTTVGYGDKSPRTFFGRFFGMVWILFGLVICSFMVATLESALTVTSMDKKIEIFGKDIAVLERTEAYIEAVHQGARVKVFPSFHGAYTSLINNQVFGILEEIPFGIDHLNSIKDSRLVISRLYMRDISYGLALDMFFPLPATTCLRRLFKYRTKDISEILEHYYYNVMDVRRSAVVHGEEDEAVIPLLDVRSPFYMLLLYVLMICLGILLVGGLIHQFMASSRQCRRAQPDQDERKVSSVVPLRNFALDVIEEKKF</sequence>
<dbReference type="SUPFAM" id="SSF81324">
    <property type="entry name" value="Voltage-gated potassium channels"/>
    <property type="match status" value="1"/>
</dbReference>
<dbReference type="InParanoid" id="A0A6P8IPZ7"/>
<dbReference type="SUPFAM" id="SSF53850">
    <property type="entry name" value="Periplasmic binding protein-like II"/>
    <property type="match status" value="1"/>
</dbReference>
<reference evidence="11" key="1">
    <citation type="submission" date="2025-08" db="UniProtKB">
        <authorList>
            <consortium name="RefSeq"/>
        </authorList>
    </citation>
    <scope>IDENTIFICATION</scope>
    <source>
        <tissue evidence="11">Tentacle</tissue>
    </source>
</reference>
<proteinExistence type="predicted"/>
<gene>
    <name evidence="11" type="primary">LOC116303543</name>
</gene>
<evidence type="ECO:0000256" key="7">
    <source>
        <dbReference type="ARBA" id="ARBA00023303"/>
    </source>
</evidence>
<evidence type="ECO:0000259" key="9">
    <source>
        <dbReference type="Pfam" id="PF07885"/>
    </source>
</evidence>
<accession>A0A6P8IPZ7</accession>
<dbReference type="PANTHER" id="PTHR11537">
    <property type="entry name" value="VOLTAGE-GATED POTASSIUM CHANNEL"/>
    <property type="match status" value="1"/>
</dbReference>
<feature type="transmembrane region" description="Helical" evidence="8">
    <location>
        <begin position="12"/>
        <end position="34"/>
    </location>
</feature>
<dbReference type="Gene3D" id="1.10.287.70">
    <property type="match status" value="1"/>
</dbReference>
<feature type="transmembrane region" description="Helical" evidence="8">
    <location>
        <begin position="188"/>
        <end position="213"/>
    </location>
</feature>
<name>A0A6P8IPZ7_ACTTE</name>
<feature type="transmembrane region" description="Helical" evidence="8">
    <location>
        <begin position="225"/>
        <end position="246"/>
    </location>
</feature>
<evidence type="ECO:0000256" key="5">
    <source>
        <dbReference type="ARBA" id="ARBA00023065"/>
    </source>
</evidence>